<name>A0A0F9FKJ6_9ZZZZ</name>
<protein>
    <submittedName>
        <fullName evidence="1">Uncharacterized protein</fullName>
    </submittedName>
</protein>
<organism evidence="1">
    <name type="scientific">marine sediment metagenome</name>
    <dbReference type="NCBI Taxonomy" id="412755"/>
    <lineage>
        <taxon>unclassified sequences</taxon>
        <taxon>metagenomes</taxon>
        <taxon>ecological metagenomes</taxon>
    </lineage>
</organism>
<dbReference type="EMBL" id="LAZR01020976">
    <property type="protein sequence ID" value="KKL86919.1"/>
    <property type="molecule type" value="Genomic_DNA"/>
</dbReference>
<feature type="non-terminal residue" evidence="1">
    <location>
        <position position="36"/>
    </location>
</feature>
<comment type="caution">
    <text evidence="1">The sequence shown here is derived from an EMBL/GenBank/DDBJ whole genome shotgun (WGS) entry which is preliminary data.</text>
</comment>
<dbReference type="AlphaFoldDB" id="A0A0F9FKJ6"/>
<evidence type="ECO:0000313" key="1">
    <source>
        <dbReference type="EMBL" id="KKL86919.1"/>
    </source>
</evidence>
<proteinExistence type="predicted"/>
<accession>A0A0F9FKJ6</accession>
<sequence length="36" mass="4141">MSDALPELKTWKLGDPLITKTAFLNAYDDWRTTKAE</sequence>
<reference evidence="1" key="1">
    <citation type="journal article" date="2015" name="Nature">
        <title>Complex archaea that bridge the gap between prokaryotes and eukaryotes.</title>
        <authorList>
            <person name="Spang A."/>
            <person name="Saw J.H."/>
            <person name="Jorgensen S.L."/>
            <person name="Zaremba-Niedzwiedzka K."/>
            <person name="Martijn J."/>
            <person name="Lind A.E."/>
            <person name="van Eijk R."/>
            <person name="Schleper C."/>
            <person name="Guy L."/>
            <person name="Ettema T.J."/>
        </authorList>
    </citation>
    <scope>NUCLEOTIDE SEQUENCE</scope>
</reference>
<gene>
    <name evidence="1" type="ORF">LCGC14_1939840</name>
</gene>